<protein>
    <submittedName>
        <fullName evidence="1">Uncharacterized protein</fullName>
    </submittedName>
</protein>
<comment type="caution">
    <text evidence="1">The sequence shown here is derived from an EMBL/GenBank/DDBJ whole genome shotgun (WGS) entry which is preliminary data.</text>
</comment>
<dbReference type="AlphaFoldDB" id="A0ABD6EKH5"/>
<dbReference type="EMBL" id="JBGFUD010002719">
    <property type="protein sequence ID" value="MFH4977921.1"/>
    <property type="molecule type" value="Genomic_DNA"/>
</dbReference>
<proteinExistence type="predicted"/>
<organism evidence="1 2">
    <name type="scientific">Gnathostoma spinigerum</name>
    <dbReference type="NCBI Taxonomy" id="75299"/>
    <lineage>
        <taxon>Eukaryota</taxon>
        <taxon>Metazoa</taxon>
        <taxon>Ecdysozoa</taxon>
        <taxon>Nematoda</taxon>
        <taxon>Chromadorea</taxon>
        <taxon>Rhabditida</taxon>
        <taxon>Spirurina</taxon>
        <taxon>Gnathostomatomorpha</taxon>
        <taxon>Gnathostomatoidea</taxon>
        <taxon>Gnathostomatidae</taxon>
        <taxon>Gnathostoma</taxon>
    </lineage>
</organism>
<dbReference type="Proteomes" id="UP001608902">
    <property type="component" value="Unassembled WGS sequence"/>
</dbReference>
<sequence length="95" mass="11126">MNGFDCRMSTPKIPKRIDKCCQHCPMNEMLSTGRPVVDFGGYIAMGRTINKYVHLVEYSTDKYFNTSSPTNDYLTMEYIAERYSRMRTTKKLTFE</sequence>
<evidence type="ECO:0000313" key="2">
    <source>
        <dbReference type="Proteomes" id="UP001608902"/>
    </source>
</evidence>
<evidence type="ECO:0000313" key="1">
    <source>
        <dbReference type="EMBL" id="MFH4977921.1"/>
    </source>
</evidence>
<name>A0ABD6EKH5_9BILA</name>
<keyword evidence="2" id="KW-1185">Reference proteome</keyword>
<gene>
    <name evidence="1" type="ORF">AB6A40_004630</name>
</gene>
<reference evidence="1 2" key="1">
    <citation type="submission" date="2024-08" db="EMBL/GenBank/DDBJ databases">
        <title>Gnathostoma spinigerum genome.</title>
        <authorList>
            <person name="Gonzalez-Bertolin B."/>
            <person name="Monzon S."/>
            <person name="Zaballos A."/>
            <person name="Jimenez P."/>
            <person name="Dekumyoy P."/>
            <person name="Varona S."/>
            <person name="Cuesta I."/>
            <person name="Sumanam S."/>
            <person name="Adisakwattana P."/>
            <person name="Gasser R.B."/>
            <person name="Hernandez-Gonzalez A."/>
            <person name="Young N.D."/>
            <person name="Perteguer M.J."/>
        </authorList>
    </citation>
    <scope>NUCLEOTIDE SEQUENCE [LARGE SCALE GENOMIC DNA]</scope>
    <source>
        <strain evidence="1">AL3</strain>
        <tissue evidence="1">Liver</tissue>
    </source>
</reference>
<accession>A0ABD6EKH5</accession>